<dbReference type="RefSeq" id="WP_172988915.1">
    <property type="nucleotide sequence ID" value="NZ_CP054038.1"/>
</dbReference>
<evidence type="ECO:0000313" key="3">
    <source>
        <dbReference type="Proteomes" id="UP000502498"/>
    </source>
</evidence>
<dbReference type="Pfam" id="PF06983">
    <property type="entry name" value="3-dmu-9_3-mt"/>
    <property type="match status" value="1"/>
</dbReference>
<sequence>MPSLNPYLSFRTEARDAMTFYQSVFGGDLEIDTFEGFEGMVDDPAEKTLVMHAQLTTPDGFVIMGADTPSSMPYAKPAGISVSVSGDDEEQLTGFWNALADGGTVAMPFDTPPWGGKFGMLTDRFGIDWMVAVNAAAPRA</sequence>
<dbReference type="PANTHER" id="PTHR33990:SF1">
    <property type="entry name" value="PROTEIN YJDN"/>
    <property type="match status" value="1"/>
</dbReference>
<dbReference type="InterPro" id="IPR028973">
    <property type="entry name" value="PhnB-like"/>
</dbReference>
<evidence type="ECO:0000259" key="1">
    <source>
        <dbReference type="Pfam" id="PF06983"/>
    </source>
</evidence>
<dbReference type="Proteomes" id="UP000502498">
    <property type="component" value="Chromosome"/>
</dbReference>
<evidence type="ECO:0000313" key="2">
    <source>
        <dbReference type="EMBL" id="QKJ18473.1"/>
    </source>
</evidence>
<proteinExistence type="predicted"/>
<protein>
    <submittedName>
        <fullName evidence="2">VOC family protein</fullName>
    </submittedName>
</protein>
<organism evidence="2 3">
    <name type="scientific">Microbacterium hominis</name>
    <dbReference type="NCBI Taxonomy" id="162426"/>
    <lineage>
        <taxon>Bacteria</taxon>
        <taxon>Bacillati</taxon>
        <taxon>Actinomycetota</taxon>
        <taxon>Actinomycetes</taxon>
        <taxon>Micrococcales</taxon>
        <taxon>Microbacteriaceae</taxon>
        <taxon>Microbacterium</taxon>
    </lineage>
</organism>
<dbReference type="EMBL" id="CP054038">
    <property type="protein sequence ID" value="QKJ18473.1"/>
    <property type="molecule type" value="Genomic_DNA"/>
</dbReference>
<dbReference type="SUPFAM" id="SSF54593">
    <property type="entry name" value="Glyoxalase/Bleomycin resistance protein/Dihydroxybiphenyl dioxygenase"/>
    <property type="match status" value="1"/>
</dbReference>
<feature type="domain" description="PhnB-like" evidence="1">
    <location>
        <begin position="5"/>
        <end position="131"/>
    </location>
</feature>
<dbReference type="InterPro" id="IPR029068">
    <property type="entry name" value="Glyas_Bleomycin-R_OHBP_Dase"/>
</dbReference>
<dbReference type="AlphaFoldDB" id="A0A7D4PT09"/>
<dbReference type="PANTHER" id="PTHR33990">
    <property type="entry name" value="PROTEIN YJDN-RELATED"/>
    <property type="match status" value="1"/>
</dbReference>
<accession>A0A7D4PT09</accession>
<reference evidence="2 3" key="1">
    <citation type="submission" date="2020-05" db="EMBL/GenBank/DDBJ databases">
        <title>Strain PA2F3 complete genome.</title>
        <authorList>
            <person name="Kim Y.-S."/>
            <person name="Kim S.-J."/>
            <person name="Jung H.-k."/>
            <person name="Kim S.-E."/>
            <person name="Kim K.-H."/>
        </authorList>
    </citation>
    <scope>NUCLEOTIDE SEQUENCE [LARGE SCALE GENOMIC DNA]</scope>
    <source>
        <strain evidence="2 3">PA2F3</strain>
    </source>
</reference>
<dbReference type="CDD" id="cd06588">
    <property type="entry name" value="PhnB_like"/>
    <property type="match status" value="1"/>
</dbReference>
<gene>
    <name evidence="2" type="ORF">HQM25_03095</name>
</gene>
<dbReference type="Gene3D" id="3.10.180.10">
    <property type="entry name" value="2,3-Dihydroxybiphenyl 1,2-Dioxygenase, domain 1"/>
    <property type="match status" value="1"/>
</dbReference>
<name>A0A7D4PT09_9MICO</name>